<dbReference type="EMBL" id="MFTC01000078">
    <property type="protein sequence ID" value="OGI50128.1"/>
    <property type="molecule type" value="Genomic_DNA"/>
</dbReference>
<dbReference type="InterPro" id="IPR009009">
    <property type="entry name" value="RlpA-like_DPBB"/>
</dbReference>
<dbReference type="SUPFAM" id="SSF110997">
    <property type="entry name" value="Sporulation related repeat"/>
    <property type="match status" value="1"/>
</dbReference>
<dbReference type="FunFam" id="2.40.40.10:FF:000003">
    <property type="entry name" value="Endolytic peptidoglycan transglycosylase RlpA"/>
    <property type="match status" value="1"/>
</dbReference>
<dbReference type="Pfam" id="PF05036">
    <property type="entry name" value="SPOR"/>
    <property type="match status" value="1"/>
</dbReference>
<dbReference type="CDD" id="cd22268">
    <property type="entry name" value="DPBB_RlpA-like"/>
    <property type="match status" value="1"/>
</dbReference>
<keyword evidence="1 7" id="KW-0732">Signal</keyword>
<dbReference type="HAMAP" id="MF_02071">
    <property type="entry name" value="RlpA"/>
    <property type="match status" value="1"/>
</dbReference>
<comment type="subcellular location">
    <subcellularLocation>
        <location evidence="4">Cell membrane</location>
        <topology evidence="4">Lipid-anchor</topology>
    </subcellularLocation>
</comment>
<dbReference type="EC" id="4.2.2.-" evidence="4"/>
<dbReference type="Gene3D" id="2.40.40.10">
    <property type="entry name" value="RlpA-like domain"/>
    <property type="match status" value="1"/>
</dbReference>
<dbReference type="AlphaFoldDB" id="A0A1F6TYC0"/>
<keyword evidence="4" id="KW-0472">Membrane</keyword>
<evidence type="ECO:0000256" key="3">
    <source>
        <dbReference type="ARBA" id="ARBA00023316"/>
    </source>
</evidence>
<sequence length="291" mass="31344">MTSRWLLLIPLLMLLSACGALTRSGGYYEDDGPAASPPADVANIPDAVPKAEPRSTSGNKPYSVYGTTYTPLSETSGYRERGIASWYGKKFHGRRTSSGEAYDMYAMTAAHKTLPLPSYVHVRNLQNNRAVVVRVNDRGPFLHNRLIDLSYAAAARLGILGTGTGVVEVGAVSPDEPSTQVVKTYPLQIIPPAAAAEEISDSPAPAAGPRLYLQVGAFSQWDNAISLRNRLEREALRPVFVQSSQVGVNNGADVARLYRVRVGPLASVEEGDRLTERAAQLGIPDARIVVE</sequence>
<dbReference type="GO" id="GO:0042834">
    <property type="term" value="F:peptidoglycan binding"/>
    <property type="evidence" value="ECO:0007669"/>
    <property type="project" value="InterPro"/>
</dbReference>
<dbReference type="GO" id="GO:0005886">
    <property type="term" value="C:plasma membrane"/>
    <property type="evidence" value="ECO:0007669"/>
    <property type="project" value="UniProtKB-SubCell"/>
</dbReference>
<organism evidence="9 10">
    <name type="scientific">Candidatus Muproteobacteria bacterium RIFCSPLOWO2_01_FULL_60_18</name>
    <dbReference type="NCBI Taxonomy" id="1817768"/>
    <lineage>
        <taxon>Bacteria</taxon>
        <taxon>Pseudomonadati</taxon>
        <taxon>Pseudomonadota</taxon>
        <taxon>Candidatus Muproteobacteria</taxon>
    </lineage>
</organism>
<dbReference type="PROSITE" id="PS51257">
    <property type="entry name" value="PROKAR_LIPOPROTEIN"/>
    <property type="match status" value="1"/>
</dbReference>
<comment type="similarity">
    <text evidence="4 5">Belongs to the RlpA family.</text>
</comment>
<evidence type="ECO:0000256" key="6">
    <source>
        <dbReference type="SAM" id="MobiDB-lite"/>
    </source>
</evidence>
<dbReference type="Pfam" id="PF03330">
    <property type="entry name" value="DPBB_1"/>
    <property type="match status" value="1"/>
</dbReference>
<name>A0A1F6TYC0_9PROT</name>
<evidence type="ECO:0000313" key="10">
    <source>
        <dbReference type="Proteomes" id="UP000179037"/>
    </source>
</evidence>
<dbReference type="InterPro" id="IPR034718">
    <property type="entry name" value="RlpA"/>
</dbReference>
<dbReference type="GO" id="GO:0000270">
    <property type="term" value="P:peptidoglycan metabolic process"/>
    <property type="evidence" value="ECO:0007669"/>
    <property type="project" value="UniProtKB-UniRule"/>
</dbReference>
<dbReference type="InterPro" id="IPR007730">
    <property type="entry name" value="SPOR-like_dom"/>
</dbReference>
<keyword evidence="4" id="KW-1003">Cell membrane</keyword>
<evidence type="ECO:0000256" key="5">
    <source>
        <dbReference type="RuleBase" id="RU003495"/>
    </source>
</evidence>
<dbReference type="InterPro" id="IPR012997">
    <property type="entry name" value="RplA"/>
</dbReference>
<keyword evidence="2 4" id="KW-0456">Lyase</keyword>
<protein>
    <recommendedName>
        <fullName evidence="4">Endolytic peptidoglycan transglycosylase RlpA</fullName>
        <ecNumber evidence="4">4.2.2.-</ecNumber>
    </recommendedName>
</protein>
<dbReference type="GO" id="GO:0008932">
    <property type="term" value="F:lytic endotransglycosylase activity"/>
    <property type="evidence" value="ECO:0007669"/>
    <property type="project" value="UniProtKB-UniRule"/>
</dbReference>
<feature type="compositionally biased region" description="Polar residues" evidence="6">
    <location>
        <begin position="54"/>
        <end position="63"/>
    </location>
</feature>
<dbReference type="GO" id="GO:0071555">
    <property type="term" value="P:cell wall organization"/>
    <property type="evidence" value="ECO:0007669"/>
    <property type="project" value="UniProtKB-KW"/>
</dbReference>
<evidence type="ECO:0000256" key="1">
    <source>
        <dbReference type="ARBA" id="ARBA00022729"/>
    </source>
</evidence>
<accession>A0A1F6TYC0</accession>
<dbReference type="NCBIfam" id="TIGR00413">
    <property type="entry name" value="rlpA"/>
    <property type="match status" value="1"/>
</dbReference>
<evidence type="ECO:0000313" key="9">
    <source>
        <dbReference type="EMBL" id="OGI50128.1"/>
    </source>
</evidence>
<dbReference type="STRING" id="1817768.A3A87_08735"/>
<dbReference type="SUPFAM" id="SSF50685">
    <property type="entry name" value="Barwin-like endoglucanases"/>
    <property type="match status" value="1"/>
</dbReference>
<dbReference type="InterPro" id="IPR036908">
    <property type="entry name" value="RlpA-like_sf"/>
</dbReference>
<keyword evidence="4" id="KW-0564">Palmitate</keyword>
<proteinExistence type="inferred from homology"/>
<evidence type="ECO:0000256" key="2">
    <source>
        <dbReference type="ARBA" id="ARBA00023239"/>
    </source>
</evidence>
<feature type="domain" description="SPOR" evidence="8">
    <location>
        <begin position="205"/>
        <end position="291"/>
    </location>
</feature>
<dbReference type="PANTHER" id="PTHR34183:SF1">
    <property type="entry name" value="ENDOLYTIC PEPTIDOGLYCAN TRANSGLYCOSYLASE RLPA"/>
    <property type="match status" value="1"/>
</dbReference>
<dbReference type="Gene3D" id="3.30.70.1070">
    <property type="entry name" value="Sporulation related repeat"/>
    <property type="match status" value="1"/>
</dbReference>
<dbReference type="InterPro" id="IPR036680">
    <property type="entry name" value="SPOR-like_sf"/>
</dbReference>
<feature type="region of interest" description="Disordered" evidence="6">
    <location>
        <begin position="32"/>
        <end position="63"/>
    </location>
</feature>
<reference evidence="9 10" key="1">
    <citation type="journal article" date="2016" name="Nat. Commun.">
        <title>Thousands of microbial genomes shed light on interconnected biogeochemical processes in an aquifer system.</title>
        <authorList>
            <person name="Anantharaman K."/>
            <person name="Brown C.T."/>
            <person name="Hug L.A."/>
            <person name="Sharon I."/>
            <person name="Castelle C.J."/>
            <person name="Probst A.J."/>
            <person name="Thomas B.C."/>
            <person name="Singh A."/>
            <person name="Wilkins M.J."/>
            <person name="Karaoz U."/>
            <person name="Brodie E.L."/>
            <person name="Williams K.H."/>
            <person name="Hubbard S.S."/>
            <person name="Banfield J.F."/>
        </authorList>
    </citation>
    <scope>NUCLEOTIDE SEQUENCE [LARGE SCALE GENOMIC DNA]</scope>
</reference>
<evidence type="ECO:0000256" key="4">
    <source>
        <dbReference type="HAMAP-Rule" id="MF_02071"/>
    </source>
</evidence>
<dbReference type="PANTHER" id="PTHR34183">
    <property type="entry name" value="ENDOLYTIC PEPTIDOGLYCAN TRANSGLYCOSYLASE RLPA"/>
    <property type="match status" value="1"/>
</dbReference>
<comment type="caution">
    <text evidence="9">The sequence shown here is derived from an EMBL/GenBank/DDBJ whole genome shotgun (WGS) entry which is preliminary data.</text>
</comment>
<evidence type="ECO:0000256" key="7">
    <source>
        <dbReference type="SAM" id="SignalP"/>
    </source>
</evidence>
<dbReference type="PROSITE" id="PS51724">
    <property type="entry name" value="SPOR"/>
    <property type="match status" value="1"/>
</dbReference>
<feature type="signal peptide" evidence="7">
    <location>
        <begin position="1"/>
        <end position="22"/>
    </location>
</feature>
<keyword evidence="3 4" id="KW-0961">Cell wall biogenesis/degradation</keyword>
<evidence type="ECO:0000259" key="8">
    <source>
        <dbReference type="PROSITE" id="PS51724"/>
    </source>
</evidence>
<feature type="chain" id="PRO_5009987603" description="Endolytic peptidoglycan transglycosylase RlpA" evidence="7">
    <location>
        <begin position="23"/>
        <end position="291"/>
    </location>
</feature>
<comment type="function">
    <text evidence="4">Lytic transglycosylase with a strong preference for naked glycan strands that lack stem peptides.</text>
</comment>
<dbReference type="Proteomes" id="UP000179037">
    <property type="component" value="Unassembled WGS sequence"/>
</dbReference>
<keyword evidence="4" id="KW-0449">Lipoprotein</keyword>
<gene>
    <name evidence="4" type="primary">rlpA</name>
    <name evidence="9" type="ORF">A3A87_08735</name>
</gene>